<dbReference type="AlphaFoldDB" id="A0AAU7NZ20"/>
<organism evidence="6 7">
    <name type="scientific">Methylomarinum roseum</name>
    <dbReference type="NCBI Taxonomy" id="3067653"/>
    <lineage>
        <taxon>Bacteria</taxon>
        <taxon>Pseudomonadati</taxon>
        <taxon>Pseudomonadota</taxon>
        <taxon>Gammaproteobacteria</taxon>
        <taxon>Methylococcales</taxon>
        <taxon>Methylococcaceae</taxon>
        <taxon>Methylomarinum</taxon>
    </lineage>
</organism>
<proteinExistence type="predicted"/>
<evidence type="ECO:0000256" key="4">
    <source>
        <dbReference type="ARBA" id="ARBA00023136"/>
    </source>
</evidence>
<dbReference type="Proteomes" id="UP001225378">
    <property type="component" value="Chromosome"/>
</dbReference>
<reference evidence="6 7" key="1">
    <citation type="journal article" date="2024" name="Microbiology">
        <title>Methylomarinum rosea sp. nov., a novel halophilic methanotrophic bacterium from the hypersaline Lake Elton.</title>
        <authorList>
            <person name="Suleimanov R.Z."/>
            <person name="Oshkin I.Y."/>
            <person name="Danilova O.V."/>
            <person name="Suzina N.E."/>
            <person name="Dedysh S.N."/>
        </authorList>
    </citation>
    <scope>NUCLEOTIDE SEQUENCE [LARGE SCALE GENOMIC DNA]</scope>
    <source>
        <strain evidence="6 7">Ch1-1</strain>
    </source>
</reference>
<dbReference type="InterPro" id="IPR035906">
    <property type="entry name" value="MetI-like_sf"/>
</dbReference>
<protein>
    <submittedName>
        <fullName evidence="6">Uncharacterized protein</fullName>
    </submittedName>
</protein>
<evidence type="ECO:0000313" key="7">
    <source>
        <dbReference type="Proteomes" id="UP001225378"/>
    </source>
</evidence>
<dbReference type="RefSeq" id="WP_349432630.1">
    <property type="nucleotide sequence ID" value="NZ_CP157743.1"/>
</dbReference>
<gene>
    <name evidence="6" type="ORF">Q9L42_008600</name>
</gene>
<name>A0AAU7NZ20_9GAMM</name>
<evidence type="ECO:0000256" key="3">
    <source>
        <dbReference type="ARBA" id="ARBA00022989"/>
    </source>
</evidence>
<keyword evidence="7" id="KW-1185">Reference proteome</keyword>
<dbReference type="GO" id="GO:0016020">
    <property type="term" value="C:membrane"/>
    <property type="evidence" value="ECO:0007669"/>
    <property type="project" value="UniProtKB-SubCell"/>
</dbReference>
<dbReference type="SUPFAM" id="SSF161098">
    <property type="entry name" value="MetI-like"/>
    <property type="match status" value="1"/>
</dbReference>
<keyword evidence="4 5" id="KW-0472">Membrane</keyword>
<feature type="transmembrane region" description="Helical" evidence="5">
    <location>
        <begin position="20"/>
        <end position="45"/>
    </location>
</feature>
<evidence type="ECO:0000256" key="1">
    <source>
        <dbReference type="ARBA" id="ARBA00004141"/>
    </source>
</evidence>
<evidence type="ECO:0000256" key="5">
    <source>
        <dbReference type="SAM" id="Phobius"/>
    </source>
</evidence>
<dbReference type="EMBL" id="CP157743">
    <property type="protein sequence ID" value="XBS22169.1"/>
    <property type="molecule type" value="Genomic_DNA"/>
</dbReference>
<evidence type="ECO:0000256" key="2">
    <source>
        <dbReference type="ARBA" id="ARBA00022692"/>
    </source>
</evidence>
<evidence type="ECO:0000313" key="6">
    <source>
        <dbReference type="EMBL" id="XBS22169.1"/>
    </source>
</evidence>
<feature type="transmembrane region" description="Helical" evidence="5">
    <location>
        <begin position="65"/>
        <end position="85"/>
    </location>
</feature>
<accession>A0AAU7NZ20</accession>
<feature type="transmembrane region" description="Helical" evidence="5">
    <location>
        <begin position="105"/>
        <end position="124"/>
    </location>
</feature>
<sequence length="134" mass="14684">MRINFFNLTLSRQQGMASAIVALIALIVFTPLCGFIFDCGCTWPGLGLDEGCNFHVPEAEYRCPWCVSLFAGGLSFVLALLAGLWAAIRATRDRFSGRYELTRRVFIGVVVFIVVAVLAGWLTAAQQGYPLNGF</sequence>
<keyword evidence="2 5" id="KW-0812">Transmembrane</keyword>
<dbReference type="KEGG" id="mech:Q9L42_008600"/>
<keyword evidence="3 5" id="KW-1133">Transmembrane helix</keyword>
<comment type="subcellular location">
    <subcellularLocation>
        <location evidence="1">Membrane</location>
        <topology evidence="1">Multi-pass membrane protein</topology>
    </subcellularLocation>
</comment>